<accession>A0A6N1VH86</accession>
<protein>
    <submittedName>
        <fullName evidence="2">DUF1254 domain-containing protein</fullName>
    </submittedName>
</protein>
<organism evidence="2 3">
    <name type="scientific">Oricola thermophila</name>
    <dbReference type="NCBI Taxonomy" id="2742145"/>
    <lineage>
        <taxon>Bacteria</taxon>
        <taxon>Pseudomonadati</taxon>
        <taxon>Pseudomonadota</taxon>
        <taxon>Alphaproteobacteria</taxon>
        <taxon>Hyphomicrobiales</taxon>
        <taxon>Ahrensiaceae</taxon>
        <taxon>Oricola</taxon>
    </lineage>
</organism>
<gene>
    <name evidence="2" type="ORF">HTY61_09485</name>
</gene>
<dbReference type="Pfam" id="PF06863">
    <property type="entry name" value="DUF1254"/>
    <property type="match status" value="1"/>
</dbReference>
<sequence>MARMLYATLIALVGAALVHLAIVLMLPHFSTNDAWRQLENGVEPYVPVRLDRAANGSKLAAAQSLDPMFVVVACRYDLDDGVFVVNAPNIGDFWSVAVFDDFGRVIFSANNRIVVSDTLQLAVALPLQLRALQQTPREAYADAVFAQTRSSRGFVVLRMFRPDSSWEPVAREFADNIECSANPL</sequence>
<name>A0A6N1VH86_9HYPH</name>
<reference evidence="2 3" key="1">
    <citation type="submission" date="2020-06" db="EMBL/GenBank/DDBJ databases">
        <title>Oricola thermophila sp. nov. isolated from a tidal sediments.</title>
        <authorList>
            <person name="Kwon K.K."/>
            <person name="Yang S.-H."/>
            <person name="Park M.-J."/>
        </authorList>
    </citation>
    <scope>NUCLEOTIDE SEQUENCE [LARGE SCALE GENOMIC DNA]</scope>
    <source>
        <strain evidence="2 3">MEBiC13590</strain>
    </source>
</reference>
<dbReference type="AlphaFoldDB" id="A0A6N1VH86"/>
<dbReference type="KEGG" id="orm:HTY61_09485"/>
<proteinExistence type="predicted"/>
<keyword evidence="3" id="KW-1185">Reference proteome</keyword>
<feature type="domain" description="DUF1254" evidence="1">
    <location>
        <begin position="73"/>
        <end position="179"/>
    </location>
</feature>
<evidence type="ECO:0000313" key="3">
    <source>
        <dbReference type="Proteomes" id="UP000509367"/>
    </source>
</evidence>
<dbReference type="Proteomes" id="UP000509367">
    <property type="component" value="Chromosome"/>
</dbReference>
<dbReference type="EMBL" id="CP054836">
    <property type="protein sequence ID" value="QKV18662.1"/>
    <property type="molecule type" value="Genomic_DNA"/>
</dbReference>
<evidence type="ECO:0000259" key="1">
    <source>
        <dbReference type="Pfam" id="PF06863"/>
    </source>
</evidence>
<dbReference type="InterPro" id="IPR010679">
    <property type="entry name" value="DUF1254"/>
</dbReference>
<evidence type="ECO:0000313" key="2">
    <source>
        <dbReference type="EMBL" id="QKV18662.1"/>
    </source>
</evidence>
<dbReference type="InterPro" id="IPR014456">
    <property type="entry name" value="UCP010244_IM"/>
</dbReference>
<dbReference type="PIRSF" id="PIRSF010244">
    <property type="entry name" value="UCP010244_imp"/>
    <property type="match status" value="1"/>
</dbReference>